<sequence>MVEVVGERLWPFRHGAPRVLKQIAIRKQNPRVVFEGRVEDVGGYRDDVRDPDNISKRLAQTEGARIAKQQLSLSRSSTRSAKIPTPASRYLVRRALSPVVALLAHRDVVSIATGFGFLGYLICRDSGPYLWRRLHFEAQRR</sequence>
<name>A0A0B4X7B4_9HYPH</name>
<dbReference type="KEGG" id="rga:RGR602_CH03126"/>
<protein>
    <submittedName>
        <fullName evidence="1">Uncharacterized protein</fullName>
    </submittedName>
</protein>
<organism evidence="1 2">
    <name type="scientific">Rhizobium gallicum bv. gallicum R602sp</name>
    <dbReference type="NCBI Taxonomy" id="1041138"/>
    <lineage>
        <taxon>Bacteria</taxon>
        <taxon>Pseudomonadati</taxon>
        <taxon>Pseudomonadota</taxon>
        <taxon>Alphaproteobacteria</taxon>
        <taxon>Hyphomicrobiales</taxon>
        <taxon>Rhizobiaceae</taxon>
        <taxon>Rhizobium/Agrobacterium group</taxon>
        <taxon>Rhizobium</taxon>
    </lineage>
</organism>
<dbReference type="Proteomes" id="UP000031368">
    <property type="component" value="Chromosome"/>
</dbReference>
<reference evidence="1 2" key="1">
    <citation type="submission" date="2013-11" db="EMBL/GenBank/DDBJ databases">
        <title>Complete genome sequence of Rhizobium gallicum bv. gallicum R602.</title>
        <authorList>
            <person name="Bustos P."/>
            <person name="Santamaria R.I."/>
            <person name="Lozano L."/>
            <person name="Acosta J.L."/>
            <person name="Ormeno-Orrillo E."/>
            <person name="Rogel M.A."/>
            <person name="Romero D."/>
            <person name="Cevallos M.A."/>
            <person name="Martinez-Romero E."/>
            <person name="Gonzalez V."/>
        </authorList>
    </citation>
    <scope>NUCLEOTIDE SEQUENCE [LARGE SCALE GENOMIC DNA]</scope>
    <source>
        <strain evidence="1 2">R602</strain>
    </source>
</reference>
<proteinExistence type="predicted"/>
<dbReference type="EMBL" id="CP006877">
    <property type="protein sequence ID" value="AJD42443.1"/>
    <property type="molecule type" value="Genomic_DNA"/>
</dbReference>
<keyword evidence="2" id="KW-1185">Reference proteome</keyword>
<evidence type="ECO:0000313" key="1">
    <source>
        <dbReference type="EMBL" id="AJD42443.1"/>
    </source>
</evidence>
<dbReference type="HOGENOM" id="CLU_1823781_0_0_5"/>
<gene>
    <name evidence="1" type="ORF">RGR602_CH03126</name>
</gene>
<evidence type="ECO:0000313" key="2">
    <source>
        <dbReference type="Proteomes" id="UP000031368"/>
    </source>
</evidence>
<dbReference type="AlphaFoldDB" id="A0A0B4X7B4"/>
<accession>A0A0B4X7B4</accession>